<comment type="caution">
    <text evidence="2">The sequence shown here is derived from an EMBL/GenBank/DDBJ whole genome shotgun (WGS) entry which is preliminary data.</text>
</comment>
<organism evidence="2 3">
    <name type="scientific">Cristinia sonorae</name>
    <dbReference type="NCBI Taxonomy" id="1940300"/>
    <lineage>
        <taxon>Eukaryota</taxon>
        <taxon>Fungi</taxon>
        <taxon>Dikarya</taxon>
        <taxon>Basidiomycota</taxon>
        <taxon>Agaricomycotina</taxon>
        <taxon>Agaricomycetes</taxon>
        <taxon>Agaricomycetidae</taxon>
        <taxon>Agaricales</taxon>
        <taxon>Pleurotineae</taxon>
        <taxon>Stephanosporaceae</taxon>
        <taxon>Cristinia</taxon>
    </lineage>
</organism>
<feature type="compositionally biased region" description="Polar residues" evidence="1">
    <location>
        <begin position="74"/>
        <end position="105"/>
    </location>
</feature>
<sequence length="265" mass="29014">MHCLRLMNLSSHLEEVHSITTQNPQCIQLKPTCLPFIHQPQPPPQFTGVPFLPAHSLYNPLHIQLKPWAPKKSPSPTHSHATSIGPSQPLRRSQSIWRTSLSQPRGSPAPLGSPTKPRLVPLSPAAENTPSNPRSNSNNADAGPLSTVVECAEPLVLTRVRPVRDQVFTDYLVIPIAPYPNAIDGQLRSQLSYPVPPPPTVLGKRPRETQSVAPESIGWNAFTARYERLLKAGRVDGMGNVHEESVPPSSDDEDGECSPPRNPLQ</sequence>
<feature type="region of interest" description="Disordered" evidence="1">
    <location>
        <begin position="234"/>
        <end position="265"/>
    </location>
</feature>
<proteinExistence type="predicted"/>
<evidence type="ECO:0000256" key="1">
    <source>
        <dbReference type="SAM" id="MobiDB-lite"/>
    </source>
</evidence>
<protein>
    <submittedName>
        <fullName evidence="2">Uncharacterized protein</fullName>
    </submittedName>
</protein>
<dbReference type="EMBL" id="JAEVFJ010000004">
    <property type="protein sequence ID" value="KAH8105336.1"/>
    <property type="molecule type" value="Genomic_DNA"/>
</dbReference>
<evidence type="ECO:0000313" key="3">
    <source>
        <dbReference type="Proteomes" id="UP000813824"/>
    </source>
</evidence>
<reference evidence="2" key="1">
    <citation type="journal article" date="2021" name="New Phytol.">
        <title>Evolutionary innovations through gain and loss of genes in the ectomycorrhizal Boletales.</title>
        <authorList>
            <person name="Wu G."/>
            <person name="Miyauchi S."/>
            <person name="Morin E."/>
            <person name="Kuo A."/>
            <person name="Drula E."/>
            <person name="Varga T."/>
            <person name="Kohler A."/>
            <person name="Feng B."/>
            <person name="Cao Y."/>
            <person name="Lipzen A."/>
            <person name="Daum C."/>
            <person name="Hundley H."/>
            <person name="Pangilinan J."/>
            <person name="Johnson J."/>
            <person name="Barry K."/>
            <person name="LaButti K."/>
            <person name="Ng V."/>
            <person name="Ahrendt S."/>
            <person name="Min B."/>
            <person name="Choi I.G."/>
            <person name="Park H."/>
            <person name="Plett J.M."/>
            <person name="Magnuson J."/>
            <person name="Spatafora J.W."/>
            <person name="Nagy L.G."/>
            <person name="Henrissat B."/>
            <person name="Grigoriev I.V."/>
            <person name="Yang Z.L."/>
            <person name="Xu J."/>
            <person name="Martin F.M."/>
        </authorList>
    </citation>
    <scope>NUCLEOTIDE SEQUENCE</scope>
    <source>
        <strain evidence="2">KKN 215</strain>
    </source>
</reference>
<evidence type="ECO:0000313" key="2">
    <source>
        <dbReference type="EMBL" id="KAH8105336.1"/>
    </source>
</evidence>
<keyword evidence="3" id="KW-1185">Reference proteome</keyword>
<feature type="region of interest" description="Disordered" evidence="1">
    <location>
        <begin position="68"/>
        <end position="144"/>
    </location>
</feature>
<gene>
    <name evidence="2" type="ORF">BXZ70DRAFT_1004846</name>
</gene>
<name>A0A8K0UXK5_9AGAR</name>
<dbReference type="AlphaFoldDB" id="A0A8K0UXK5"/>
<feature type="compositionally biased region" description="Low complexity" evidence="1">
    <location>
        <begin position="128"/>
        <end position="139"/>
    </location>
</feature>
<accession>A0A8K0UXK5</accession>
<dbReference type="Proteomes" id="UP000813824">
    <property type="component" value="Unassembled WGS sequence"/>
</dbReference>